<evidence type="ECO:0000313" key="5">
    <source>
        <dbReference type="EMBL" id="ABL66464.1"/>
    </source>
</evidence>
<dbReference type="GO" id="GO:0046872">
    <property type="term" value="F:metal ion binding"/>
    <property type="evidence" value="ECO:0007669"/>
    <property type="project" value="InterPro"/>
</dbReference>
<dbReference type="STRING" id="290317.Cpha266_2476"/>
<gene>
    <name evidence="5" type="ordered locus">Cpha266_2476</name>
</gene>
<keyword evidence="3" id="KW-0732">Signal</keyword>
<dbReference type="HOGENOM" id="CLU_016838_1_0_10"/>
<dbReference type="EMBL" id="CP000492">
    <property type="protein sequence ID" value="ABL66464.1"/>
    <property type="molecule type" value="Genomic_DNA"/>
</dbReference>
<sequence precursor="true">MFFIPIRFIAIALLLLFPFFYSGCVSKPVEKRLQVVASIAPLAYFAEKIGGGYVTVSVMVPPGGNPHTYEPTPRQMSMLGSAKLFIKAGSGVEFELDLMQKIMSMYPVLRICNAASGIHLKPAEHDGEHSERHDYPDEHSERHDYPDEHRHGLVDPHYWLSPRNALVIAENVERSLIEADPERTVFYQANADRLKQELHGLSSEIHVKLASVSNRRFLVFHPAWGYYASDFALEQIAAEEEGKTLTPRQLGRVIQKARTNGIRVVFVSPQFSTVQAETIAREIGGVTRAVDPLAFEYQENLLRATDAFKGGMQ</sequence>
<dbReference type="OrthoDB" id="9810636at2"/>
<organism evidence="5 6">
    <name type="scientific">Chlorobium phaeobacteroides (strain DSM 266 / SMG 266 / 2430)</name>
    <dbReference type="NCBI Taxonomy" id="290317"/>
    <lineage>
        <taxon>Bacteria</taxon>
        <taxon>Pseudomonadati</taxon>
        <taxon>Chlorobiota</taxon>
        <taxon>Chlorobiia</taxon>
        <taxon>Chlorobiales</taxon>
        <taxon>Chlorobiaceae</taxon>
        <taxon>Chlorobium/Pelodictyon group</taxon>
        <taxon>Chlorobium</taxon>
    </lineage>
</organism>
<evidence type="ECO:0000256" key="4">
    <source>
        <dbReference type="SAM" id="MobiDB-lite"/>
    </source>
</evidence>
<keyword evidence="6" id="KW-1185">Reference proteome</keyword>
<name>A1BJ87_CHLPD</name>
<dbReference type="KEGG" id="cph:Cpha266_2476"/>
<dbReference type="SUPFAM" id="SSF53807">
    <property type="entry name" value="Helical backbone' metal receptor"/>
    <property type="match status" value="1"/>
</dbReference>
<dbReference type="InterPro" id="IPR050492">
    <property type="entry name" value="Bact_metal-bind_prot9"/>
</dbReference>
<proteinExistence type="inferred from homology"/>
<dbReference type="GO" id="GO:0030001">
    <property type="term" value="P:metal ion transport"/>
    <property type="evidence" value="ECO:0007669"/>
    <property type="project" value="InterPro"/>
</dbReference>
<dbReference type="AlphaFoldDB" id="A1BJ87"/>
<evidence type="ECO:0000313" key="6">
    <source>
        <dbReference type="Proteomes" id="UP000008701"/>
    </source>
</evidence>
<dbReference type="RefSeq" id="WP_011746246.1">
    <property type="nucleotide sequence ID" value="NC_008639.1"/>
</dbReference>
<dbReference type="InterPro" id="IPR006127">
    <property type="entry name" value="ZnuA-like"/>
</dbReference>
<dbReference type="PANTHER" id="PTHR42953">
    <property type="entry name" value="HIGH-AFFINITY ZINC UPTAKE SYSTEM PROTEIN ZNUA-RELATED"/>
    <property type="match status" value="1"/>
</dbReference>
<keyword evidence="2" id="KW-0813">Transport</keyword>
<evidence type="ECO:0000256" key="3">
    <source>
        <dbReference type="ARBA" id="ARBA00022729"/>
    </source>
</evidence>
<evidence type="ECO:0000256" key="2">
    <source>
        <dbReference type="ARBA" id="ARBA00022448"/>
    </source>
</evidence>
<dbReference type="Pfam" id="PF01297">
    <property type="entry name" value="ZnuA"/>
    <property type="match status" value="1"/>
</dbReference>
<accession>A1BJ87</accession>
<dbReference type="Proteomes" id="UP000008701">
    <property type="component" value="Chromosome"/>
</dbReference>
<evidence type="ECO:0000256" key="1">
    <source>
        <dbReference type="ARBA" id="ARBA00011028"/>
    </source>
</evidence>
<dbReference type="eggNOG" id="COG0803">
    <property type="taxonomic scope" value="Bacteria"/>
</dbReference>
<dbReference type="Gene3D" id="3.40.50.1980">
    <property type="entry name" value="Nitrogenase molybdenum iron protein domain"/>
    <property type="match status" value="2"/>
</dbReference>
<dbReference type="PANTHER" id="PTHR42953:SF3">
    <property type="entry name" value="HIGH-AFFINITY ZINC UPTAKE SYSTEM PROTEIN ZNUA"/>
    <property type="match status" value="1"/>
</dbReference>
<comment type="similarity">
    <text evidence="1">Belongs to the bacterial solute-binding protein 9 family.</text>
</comment>
<feature type="region of interest" description="Disordered" evidence="4">
    <location>
        <begin position="124"/>
        <end position="144"/>
    </location>
</feature>
<protein>
    <submittedName>
        <fullName evidence="5">Periplasmic solute binding protein</fullName>
    </submittedName>
</protein>
<reference evidence="5 6" key="1">
    <citation type="submission" date="2006-12" db="EMBL/GenBank/DDBJ databases">
        <title>Complete sequence of Chlorobium phaeobacteroides DSM 266.</title>
        <authorList>
            <consortium name="US DOE Joint Genome Institute"/>
            <person name="Copeland A."/>
            <person name="Lucas S."/>
            <person name="Lapidus A."/>
            <person name="Barry K."/>
            <person name="Detter J.C."/>
            <person name="Glavina del Rio T."/>
            <person name="Hammon N."/>
            <person name="Israni S."/>
            <person name="Pitluck S."/>
            <person name="Goltsman E."/>
            <person name="Schmutz J."/>
            <person name="Larimer F."/>
            <person name="Land M."/>
            <person name="Hauser L."/>
            <person name="Mikhailova N."/>
            <person name="Li T."/>
            <person name="Overmann J."/>
            <person name="Bryant D.A."/>
            <person name="Richardson P."/>
        </authorList>
    </citation>
    <scope>NUCLEOTIDE SEQUENCE [LARGE SCALE GENOMIC DNA]</scope>
    <source>
        <strain evidence="5 6">DSM 266</strain>
    </source>
</reference>